<dbReference type="Gene3D" id="2.60.40.10">
    <property type="entry name" value="Immunoglobulins"/>
    <property type="match status" value="1"/>
</dbReference>
<dbReference type="Pfam" id="PF07686">
    <property type="entry name" value="V-set"/>
    <property type="match status" value="1"/>
</dbReference>
<dbReference type="InterPro" id="IPR013783">
    <property type="entry name" value="Ig-like_fold"/>
</dbReference>
<feature type="region of interest" description="Disordered" evidence="1">
    <location>
        <begin position="214"/>
        <end position="235"/>
    </location>
</feature>
<feature type="signal peptide" evidence="3">
    <location>
        <begin position="1"/>
        <end position="24"/>
    </location>
</feature>
<feature type="chain" id="PRO_5039933095" evidence="3">
    <location>
        <begin position="25"/>
        <end position="235"/>
    </location>
</feature>
<dbReference type="OMA" id="LCAEECQ"/>
<dbReference type="SUPFAM" id="SSF48726">
    <property type="entry name" value="Immunoglobulin"/>
    <property type="match status" value="1"/>
</dbReference>
<dbReference type="PROSITE" id="PS50835">
    <property type="entry name" value="IG_LIKE"/>
    <property type="match status" value="1"/>
</dbReference>
<keyword evidence="3" id="KW-0732">Signal</keyword>
<dbReference type="AlphaFoldDB" id="A0A9J7Z3T8"/>
<dbReference type="GeneTree" id="ENSGT00950000183630"/>
<dbReference type="InterPro" id="IPR003599">
    <property type="entry name" value="Ig_sub"/>
</dbReference>
<keyword evidence="6" id="KW-1185">Reference proteome</keyword>
<evidence type="ECO:0000256" key="3">
    <source>
        <dbReference type="SAM" id="SignalP"/>
    </source>
</evidence>
<feature type="transmembrane region" description="Helical" evidence="2">
    <location>
        <begin position="147"/>
        <end position="168"/>
    </location>
</feature>
<protein>
    <submittedName>
        <fullName evidence="5">Si:dkey-52l18.4</fullName>
    </submittedName>
</protein>
<dbReference type="InterPro" id="IPR013106">
    <property type="entry name" value="Ig_V-set"/>
</dbReference>
<reference evidence="5" key="1">
    <citation type="submission" date="2025-08" db="UniProtKB">
        <authorList>
            <consortium name="Ensembl"/>
        </authorList>
    </citation>
    <scope>IDENTIFICATION</scope>
</reference>
<evidence type="ECO:0000256" key="2">
    <source>
        <dbReference type="SAM" id="Phobius"/>
    </source>
</evidence>
<dbReference type="InterPro" id="IPR007110">
    <property type="entry name" value="Ig-like_dom"/>
</dbReference>
<organism evidence="5 6">
    <name type="scientific">Cyprinus carpio carpio</name>
    <dbReference type="NCBI Taxonomy" id="630221"/>
    <lineage>
        <taxon>Eukaryota</taxon>
        <taxon>Metazoa</taxon>
        <taxon>Chordata</taxon>
        <taxon>Craniata</taxon>
        <taxon>Vertebrata</taxon>
        <taxon>Euteleostomi</taxon>
        <taxon>Actinopterygii</taxon>
        <taxon>Neopterygii</taxon>
        <taxon>Teleostei</taxon>
        <taxon>Ostariophysi</taxon>
        <taxon>Cypriniformes</taxon>
        <taxon>Cyprinidae</taxon>
        <taxon>Cyprininae</taxon>
        <taxon>Cyprinus</taxon>
    </lineage>
</organism>
<dbReference type="Ensembl" id="ENSCCRT00000170966.1">
    <property type="protein sequence ID" value="ENSCCRP00000125846.1"/>
    <property type="gene ID" value="ENSCCRG00000023347.2"/>
</dbReference>
<name>A0A9J7Z3T8_CYPCA</name>
<feature type="compositionally biased region" description="Polar residues" evidence="1">
    <location>
        <begin position="224"/>
        <end position="235"/>
    </location>
</feature>
<evidence type="ECO:0000259" key="4">
    <source>
        <dbReference type="PROSITE" id="PS50835"/>
    </source>
</evidence>
<feature type="domain" description="Ig-like" evidence="4">
    <location>
        <begin position="28"/>
        <end position="133"/>
    </location>
</feature>
<keyword evidence="2" id="KW-0472">Membrane</keyword>
<evidence type="ECO:0000313" key="6">
    <source>
        <dbReference type="Proteomes" id="UP001108240"/>
    </source>
</evidence>
<reference evidence="5" key="2">
    <citation type="submission" date="2025-09" db="UniProtKB">
        <authorList>
            <consortium name="Ensembl"/>
        </authorList>
    </citation>
    <scope>IDENTIFICATION</scope>
</reference>
<keyword evidence="2" id="KW-1133">Transmembrane helix</keyword>
<proteinExistence type="predicted"/>
<keyword evidence="2" id="KW-0812">Transmembrane</keyword>
<dbReference type="InterPro" id="IPR036179">
    <property type="entry name" value="Ig-like_dom_sf"/>
</dbReference>
<dbReference type="SMART" id="SM00409">
    <property type="entry name" value="IG"/>
    <property type="match status" value="1"/>
</dbReference>
<evidence type="ECO:0000256" key="1">
    <source>
        <dbReference type="SAM" id="MobiDB-lite"/>
    </source>
</evidence>
<dbReference type="Proteomes" id="UP001108240">
    <property type="component" value="Unplaced"/>
</dbReference>
<evidence type="ECO:0000313" key="5">
    <source>
        <dbReference type="Ensembl" id="ENSCCRP00000125846.1"/>
    </source>
</evidence>
<accession>A0A9J7Z3T8</accession>
<sequence length="235" mass="25776">MKRAYRLNSLTLLAFLCILKVGLCELCSSVRASRATKFVAEGGNLQMTCEVRHCGLSGWTGGWVFQGLDTVVFSSLIPSERIEMSRSSSTANSTHLLLHIHNINQSDAGAYKCLISWPQNITSSGHVTFVNVTAAAADSSGRSLSHRVLLCFGALMCFPVVLGFVWCLTRDHHPPPPPVPPRPHTSFAFLILVAARVKPIKELVYAEVTVNDSRRENDHPKQASEPTVYSSVHFS</sequence>